<evidence type="ECO:0000313" key="2">
    <source>
        <dbReference type="Proteomes" id="UP000075324"/>
    </source>
</evidence>
<dbReference type="EMBL" id="LQYW01000033">
    <property type="protein sequence ID" value="KYD31631.1"/>
    <property type="molecule type" value="Genomic_DNA"/>
</dbReference>
<name>A0A150N4J4_9BACL</name>
<sequence length="41" mass="4412">MLPFSERIGATDLLYEWGRLAAGPFSHLAGFLPCAKGFGLT</sequence>
<gene>
    <name evidence="1" type="ORF">B4110_3346</name>
</gene>
<accession>A0A150N4J4</accession>
<protein>
    <submittedName>
        <fullName evidence="1">Uncharacterized protein</fullName>
    </submittedName>
</protein>
<dbReference type="Proteomes" id="UP000075324">
    <property type="component" value="Unassembled WGS sequence"/>
</dbReference>
<organism evidence="1 2">
    <name type="scientific">Parageobacillus toebii</name>
    <dbReference type="NCBI Taxonomy" id="153151"/>
    <lineage>
        <taxon>Bacteria</taxon>
        <taxon>Bacillati</taxon>
        <taxon>Bacillota</taxon>
        <taxon>Bacilli</taxon>
        <taxon>Bacillales</taxon>
        <taxon>Anoxybacillaceae</taxon>
        <taxon>Parageobacillus</taxon>
    </lineage>
</organism>
<proteinExistence type="predicted"/>
<evidence type="ECO:0000313" key="1">
    <source>
        <dbReference type="EMBL" id="KYD31631.1"/>
    </source>
</evidence>
<comment type="caution">
    <text evidence="1">The sequence shown here is derived from an EMBL/GenBank/DDBJ whole genome shotgun (WGS) entry which is preliminary data.</text>
</comment>
<dbReference type="AlphaFoldDB" id="A0A150N4J4"/>
<reference evidence="1 2" key="1">
    <citation type="submission" date="2016-01" db="EMBL/GenBank/DDBJ databases">
        <title>Draft Genome Sequences of Seven Thermophilic Sporeformers Isolated from Foods.</title>
        <authorList>
            <person name="Berendsen E.M."/>
            <person name="Wells-Bennik M.H."/>
            <person name="Krawcyk A.O."/>
            <person name="De Jong A."/>
            <person name="Holsappel S."/>
            <person name="Eijlander R.T."/>
            <person name="Kuipers O.P."/>
        </authorList>
    </citation>
    <scope>NUCLEOTIDE SEQUENCE [LARGE SCALE GENOMIC DNA]</scope>
    <source>
        <strain evidence="1 2">B4110</strain>
    </source>
</reference>